<gene>
    <name evidence="2" type="ORF">SH1V18_10850</name>
</gene>
<dbReference type="InterPro" id="IPR036366">
    <property type="entry name" value="PGBDSf"/>
</dbReference>
<evidence type="ECO:0000256" key="1">
    <source>
        <dbReference type="SAM" id="Coils"/>
    </source>
</evidence>
<dbReference type="SUPFAM" id="SSF47090">
    <property type="entry name" value="PGBD-like"/>
    <property type="match status" value="2"/>
</dbReference>
<keyword evidence="3" id="KW-1185">Reference proteome</keyword>
<dbReference type="RefSeq" id="WP_281813068.1">
    <property type="nucleotide sequence ID" value="NZ_BRLB01000001.1"/>
</dbReference>
<keyword evidence="1" id="KW-0175">Coiled coil</keyword>
<evidence type="ECO:0008006" key="4">
    <source>
        <dbReference type="Google" id="ProtNLM"/>
    </source>
</evidence>
<dbReference type="EMBL" id="BRLB01000001">
    <property type="protein sequence ID" value="GKX28605.1"/>
    <property type="molecule type" value="Genomic_DNA"/>
</dbReference>
<organism evidence="2 3">
    <name type="scientific">Vallitalea longa</name>
    <dbReference type="NCBI Taxonomy" id="2936439"/>
    <lineage>
        <taxon>Bacteria</taxon>
        <taxon>Bacillati</taxon>
        <taxon>Bacillota</taxon>
        <taxon>Clostridia</taxon>
        <taxon>Lachnospirales</taxon>
        <taxon>Vallitaleaceae</taxon>
        <taxon>Vallitalea</taxon>
    </lineage>
</organism>
<comment type="caution">
    <text evidence="2">The sequence shown here is derived from an EMBL/GenBank/DDBJ whole genome shotgun (WGS) entry which is preliminary data.</text>
</comment>
<name>A0A9W6DDQ9_9FIRM</name>
<evidence type="ECO:0000313" key="3">
    <source>
        <dbReference type="Proteomes" id="UP001144256"/>
    </source>
</evidence>
<reference evidence="2" key="1">
    <citation type="submission" date="2022-06" db="EMBL/GenBank/DDBJ databases">
        <title>Vallitalea longa sp. nov., an anaerobic bacterium isolated from marine sediment.</title>
        <authorList>
            <person name="Hirano S."/>
            <person name="Terahara T."/>
            <person name="Mori K."/>
            <person name="Hamada M."/>
            <person name="Matsumoto R."/>
            <person name="Kobayashi T."/>
        </authorList>
    </citation>
    <scope>NUCLEOTIDE SEQUENCE</scope>
    <source>
        <strain evidence="2">SH18-1</strain>
    </source>
</reference>
<feature type="coiled-coil region" evidence="1">
    <location>
        <begin position="74"/>
        <end position="101"/>
    </location>
</feature>
<sequence length="636" mass="72992">MSDISINIKELVDIVPKIENISTNISGIGDKLSNIRHSLDMDIRCRQDIGENFNTLYKELNNLAESIIRSSSFVNNAIESYEEAEQRLAESFGEINQQSEVSVKENKDIEGDSWNIFDTISEVLRSIGSFLKSSINHIAVFFDKSGEVINNKYTHKKETSIPELEGTLSINNKNEYNYYAKVLQQRLNVLGYTDSEGKPLEEDGYFDYKTLEVVNKFKDEKGLWNYDQYAGKVGETTWDYLFNRAKPINPEKIQELQNNLTYNENEYNEYVKILQNRLNELGYTNLQGEPLEENGYFRKETLEAVNKYKDEKGLWNFGQYAGKVGKTTWECLFNKDKPINIDPIDNSSGKIIGTMPKQYEESIGKIMKEHPNWTFEFIEAPVTWDNLINAQDKVDTNLIEITTPESYREYDPNNADGWSPPKRQVIEYYADPRNFISNEENLFQFLYLGYEKNANDETTEGVKSILENTVHLKYVDTIMEAAEKSKVSAYYLAAKLRGEAGANGNPLTRGKEIEGTKYYNPYNWNASGKTDKEVLRKGALYAKKKGWDSMQKGIIGGAIELGEKFISIGQNTVYTQKFDIVGDSYYTHQYMQNIQVSKLEGSELYKVFKNTEALDEDLVFKIPIYSGMPDNTSLPE</sequence>
<dbReference type="Proteomes" id="UP001144256">
    <property type="component" value="Unassembled WGS sequence"/>
</dbReference>
<protein>
    <recommendedName>
        <fullName evidence="4">Peptidoglycan binding-like domain-containing protein</fullName>
    </recommendedName>
</protein>
<evidence type="ECO:0000313" key="2">
    <source>
        <dbReference type="EMBL" id="GKX28605.1"/>
    </source>
</evidence>
<dbReference type="AlphaFoldDB" id="A0A9W6DDQ9"/>
<dbReference type="Gene3D" id="1.10.101.10">
    <property type="entry name" value="PGBD-like superfamily/PGBD"/>
    <property type="match status" value="2"/>
</dbReference>
<dbReference type="InterPro" id="IPR036365">
    <property type="entry name" value="PGBD-like_sf"/>
</dbReference>
<proteinExistence type="predicted"/>
<accession>A0A9W6DDQ9</accession>